<comment type="subcellular location">
    <subcellularLocation>
        <location evidence="6">Cytoplasm</location>
    </subcellularLocation>
</comment>
<evidence type="ECO:0000256" key="4">
    <source>
        <dbReference type="ARBA" id="ARBA00022958"/>
    </source>
</evidence>
<keyword evidence="6" id="KW-0460">Magnesium</keyword>
<feature type="binding site" evidence="6">
    <location>
        <position position="250"/>
    </location>
    <ligand>
        <name>Mg(2+)</name>
        <dbReference type="ChEBI" id="CHEBI:18420"/>
    </ligand>
</feature>
<name>A0ABT0GD45_9GAMM</name>
<feature type="binding site" evidence="6">
    <location>
        <position position="23"/>
    </location>
    <ligand>
        <name>(6S)-5-formyl-5,6,7,8-tetrahydrofolate</name>
        <dbReference type="ChEBI" id="CHEBI:57457"/>
    </ligand>
</feature>
<evidence type="ECO:0000259" key="8">
    <source>
        <dbReference type="PROSITE" id="PS51709"/>
    </source>
</evidence>
<dbReference type="InterPro" id="IPR018948">
    <property type="entry name" value="GTP-bd_TrmE_N"/>
</dbReference>
<evidence type="ECO:0000256" key="5">
    <source>
        <dbReference type="ARBA" id="ARBA00023134"/>
    </source>
</evidence>
<feature type="binding site" evidence="6">
    <location>
        <position position="229"/>
    </location>
    <ligand>
        <name>Mg(2+)</name>
        <dbReference type="ChEBI" id="CHEBI:18420"/>
    </ligand>
</feature>
<sequence>MSRGDTIAAVASGAAPAGVGIVRVSGPAVPGLAARLLGRPPRPRHAHYLTLRDDAGEPIDQGLLLFFPAPHSFTGEDVMELQVHGSPVVLNTLVHHLVGLGARHARPGEFSERAFLNNKLDLAQAEAVADLITAGSELQARAALRSLQGAFSRRVDDLVEAVTRLRIHVEAAIDFPEEEIDFLADPVIGERLAAVTDQARALLGETRRGARITRGLHAVILGPPNAGKSSLLNALLGDERAIVTEQAGTTRDLLHERLRIDGVEIGLVDTAGLREDSEDAIEREGMRRARQQRAQADLLLLVLPDGDGAAEALLREESAGAARRIWIHNKIDLSGGPAGRRDAADGELHVGLCARSGQGLDTLHRLLRELAGASTEGGAFSARERHVEALAAALAHLEAAADPSLAGAGELMAEELRQAQQRLGEITGAFDADALLGRIFSEFCIGK</sequence>
<dbReference type="Pfam" id="PF10396">
    <property type="entry name" value="TrmE_N"/>
    <property type="match status" value="1"/>
</dbReference>
<dbReference type="PROSITE" id="PS51709">
    <property type="entry name" value="G_TRME"/>
    <property type="match status" value="1"/>
</dbReference>
<keyword evidence="6 9" id="KW-0378">Hydrolase</keyword>
<dbReference type="InterPro" id="IPR005225">
    <property type="entry name" value="Small_GTP-bd"/>
</dbReference>
<comment type="caution">
    <text evidence="9">The sequence shown here is derived from an EMBL/GenBank/DDBJ whole genome shotgun (WGS) entry which is preliminary data.</text>
</comment>
<protein>
    <recommendedName>
        <fullName evidence="6">tRNA modification GTPase MnmE</fullName>
        <ecNumber evidence="6">3.6.-.-</ecNumber>
    </recommendedName>
</protein>
<accession>A0ABT0GD45</accession>
<keyword evidence="6" id="KW-0963">Cytoplasm</keyword>
<dbReference type="SUPFAM" id="SSF116878">
    <property type="entry name" value="TrmE connector domain"/>
    <property type="match status" value="1"/>
</dbReference>
<feature type="binding site" evidence="6">
    <location>
        <position position="80"/>
    </location>
    <ligand>
        <name>(6S)-5-formyl-5,6,7,8-tetrahydrofolate</name>
        <dbReference type="ChEBI" id="CHEBI:57457"/>
    </ligand>
</feature>
<dbReference type="Gene3D" id="1.20.120.430">
    <property type="entry name" value="tRNA modification GTPase MnmE domain 2"/>
    <property type="match status" value="1"/>
</dbReference>
<evidence type="ECO:0000256" key="7">
    <source>
        <dbReference type="RuleBase" id="RU003313"/>
    </source>
</evidence>
<dbReference type="PANTHER" id="PTHR42714">
    <property type="entry name" value="TRNA MODIFICATION GTPASE GTPBP3"/>
    <property type="match status" value="1"/>
</dbReference>
<dbReference type="CDD" id="cd14858">
    <property type="entry name" value="TrmE_N"/>
    <property type="match status" value="1"/>
</dbReference>
<feature type="binding site" evidence="6">
    <location>
        <begin position="269"/>
        <end position="272"/>
    </location>
    <ligand>
        <name>GTP</name>
        <dbReference type="ChEBI" id="CHEBI:37565"/>
    </ligand>
</feature>
<dbReference type="InterPro" id="IPR004520">
    <property type="entry name" value="GTPase_MnmE"/>
</dbReference>
<dbReference type="RefSeq" id="WP_248204636.1">
    <property type="nucleotide sequence ID" value="NZ_JALNMH010000001.1"/>
</dbReference>
<proteinExistence type="inferred from homology"/>
<comment type="cofactor">
    <cofactor evidence="6">
        <name>K(+)</name>
        <dbReference type="ChEBI" id="CHEBI:29103"/>
    </cofactor>
    <text evidence="6">Binds 1 potassium ion per subunit.</text>
</comment>
<comment type="subunit">
    <text evidence="6">Homodimer. Heterotetramer of two MnmE and two MnmG subunits.</text>
</comment>
<dbReference type="InterPro" id="IPR027417">
    <property type="entry name" value="P-loop_NTPase"/>
</dbReference>
<feature type="binding site" evidence="6">
    <location>
        <position position="119"/>
    </location>
    <ligand>
        <name>(6S)-5-formyl-5,6,7,8-tetrahydrofolate</name>
        <dbReference type="ChEBI" id="CHEBI:57457"/>
    </ligand>
</feature>
<keyword evidence="4 6" id="KW-0630">Potassium</keyword>
<evidence type="ECO:0000256" key="2">
    <source>
        <dbReference type="ARBA" id="ARBA00022694"/>
    </source>
</evidence>
<feature type="binding site" evidence="6">
    <location>
        <position position="447"/>
    </location>
    <ligand>
        <name>(6S)-5-formyl-5,6,7,8-tetrahydrofolate</name>
        <dbReference type="ChEBI" id="CHEBI:57457"/>
    </ligand>
</feature>
<dbReference type="EMBL" id="JALNMH010000001">
    <property type="protein sequence ID" value="MCK7592456.1"/>
    <property type="molecule type" value="Genomic_DNA"/>
</dbReference>
<keyword evidence="6" id="KW-0479">Metal-binding</keyword>
<feature type="binding site" evidence="6">
    <location>
        <begin position="225"/>
        <end position="230"/>
    </location>
    <ligand>
        <name>GTP</name>
        <dbReference type="ChEBI" id="CHEBI:37565"/>
    </ligand>
</feature>
<dbReference type="GO" id="GO:0016787">
    <property type="term" value="F:hydrolase activity"/>
    <property type="evidence" value="ECO:0007669"/>
    <property type="project" value="UniProtKB-KW"/>
</dbReference>
<reference evidence="9" key="1">
    <citation type="submission" date="2022-04" db="EMBL/GenBank/DDBJ databases">
        <title>Lysobacter sp. CAU 1642 isolated from sea sand.</title>
        <authorList>
            <person name="Kim W."/>
        </authorList>
    </citation>
    <scope>NUCLEOTIDE SEQUENCE</scope>
    <source>
        <strain evidence="9">CAU 1642</strain>
    </source>
</reference>
<keyword evidence="3 6" id="KW-0547">Nucleotide-binding</keyword>
<dbReference type="NCBIfam" id="NF003661">
    <property type="entry name" value="PRK05291.1-3"/>
    <property type="match status" value="1"/>
</dbReference>
<dbReference type="HAMAP" id="MF_00379">
    <property type="entry name" value="GTPase_MnmE"/>
    <property type="match status" value="1"/>
</dbReference>
<keyword evidence="2 6" id="KW-0819">tRNA processing</keyword>
<dbReference type="NCBIfam" id="TIGR00231">
    <property type="entry name" value="small_GTP"/>
    <property type="match status" value="1"/>
</dbReference>
<dbReference type="NCBIfam" id="TIGR00450">
    <property type="entry name" value="mnmE_trmE_thdF"/>
    <property type="match status" value="1"/>
</dbReference>
<dbReference type="InterPro" id="IPR027368">
    <property type="entry name" value="MnmE_dom2"/>
</dbReference>
<dbReference type="InterPro" id="IPR031168">
    <property type="entry name" value="G_TrmE"/>
</dbReference>
<dbReference type="Proteomes" id="UP001431449">
    <property type="component" value="Unassembled WGS sequence"/>
</dbReference>
<dbReference type="EC" id="3.6.-.-" evidence="6"/>
<dbReference type="Gene3D" id="3.30.1360.120">
    <property type="entry name" value="Probable tRNA modification gtpase trme, domain 1"/>
    <property type="match status" value="1"/>
</dbReference>
<dbReference type="PANTHER" id="PTHR42714:SF2">
    <property type="entry name" value="TRNA MODIFICATION GTPASE GTPBP3, MITOCHONDRIAL"/>
    <property type="match status" value="1"/>
</dbReference>
<dbReference type="InterPro" id="IPR027266">
    <property type="entry name" value="TrmE/GcvT-like"/>
</dbReference>
<evidence type="ECO:0000256" key="6">
    <source>
        <dbReference type="HAMAP-Rule" id="MF_00379"/>
    </source>
</evidence>
<dbReference type="InterPro" id="IPR006073">
    <property type="entry name" value="GTP-bd"/>
</dbReference>
<keyword evidence="10" id="KW-1185">Reference proteome</keyword>
<dbReference type="Pfam" id="PF12631">
    <property type="entry name" value="MnmE_helical"/>
    <property type="match status" value="1"/>
</dbReference>
<evidence type="ECO:0000313" key="10">
    <source>
        <dbReference type="Proteomes" id="UP001431449"/>
    </source>
</evidence>
<evidence type="ECO:0000256" key="1">
    <source>
        <dbReference type="ARBA" id="ARBA00011043"/>
    </source>
</evidence>
<feature type="binding site" evidence="6">
    <location>
        <begin position="244"/>
        <end position="250"/>
    </location>
    <ligand>
        <name>GTP</name>
        <dbReference type="ChEBI" id="CHEBI:37565"/>
    </ligand>
</feature>
<evidence type="ECO:0000313" key="9">
    <source>
        <dbReference type="EMBL" id="MCK7592456.1"/>
    </source>
</evidence>
<keyword evidence="5 6" id="KW-0342">GTP-binding</keyword>
<comment type="similarity">
    <text evidence="1 6 7">Belongs to the TRAFAC class TrmE-Era-EngA-EngB-Septin-like GTPase superfamily. TrmE GTPase family.</text>
</comment>
<gene>
    <name evidence="6 9" type="primary">mnmE</name>
    <name evidence="6" type="synonym">trmE</name>
    <name evidence="9" type="ORF">M0G41_02090</name>
</gene>
<dbReference type="Gene3D" id="3.40.50.300">
    <property type="entry name" value="P-loop containing nucleotide triphosphate hydrolases"/>
    <property type="match status" value="1"/>
</dbReference>
<feature type="domain" description="TrmE-type G" evidence="8">
    <location>
        <begin position="215"/>
        <end position="372"/>
    </location>
</feature>
<dbReference type="Pfam" id="PF01926">
    <property type="entry name" value="MMR_HSR1"/>
    <property type="match status" value="1"/>
</dbReference>
<dbReference type="CDD" id="cd04164">
    <property type="entry name" value="trmE"/>
    <property type="match status" value="1"/>
</dbReference>
<evidence type="ECO:0000256" key="3">
    <source>
        <dbReference type="ARBA" id="ARBA00022741"/>
    </source>
</evidence>
<organism evidence="9 10">
    <name type="scientific">Pseudomarimonas salicorniae</name>
    <dbReference type="NCBI Taxonomy" id="2933270"/>
    <lineage>
        <taxon>Bacteria</taxon>
        <taxon>Pseudomonadati</taxon>
        <taxon>Pseudomonadota</taxon>
        <taxon>Gammaproteobacteria</taxon>
        <taxon>Lysobacterales</taxon>
        <taxon>Lysobacteraceae</taxon>
        <taxon>Pseudomarimonas</taxon>
    </lineage>
</organism>
<comment type="caution">
    <text evidence="6">Lacks conserved residue(s) required for the propagation of feature annotation.</text>
</comment>
<dbReference type="InterPro" id="IPR025867">
    <property type="entry name" value="MnmE_helical"/>
</dbReference>
<comment type="function">
    <text evidence="6">Exhibits a very high intrinsic GTPase hydrolysis rate. Involved in the addition of a carboxymethylaminomethyl (cmnm) group at the wobble position (U34) of certain tRNAs, forming tRNA-cmnm(5)s(2)U34.</text>
</comment>
<dbReference type="SUPFAM" id="SSF52540">
    <property type="entry name" value="P-loop containing nucleoside triphosphate hydrolases"/>
    <property type="match status" value="1"/>
</dbReference>